<organism evidence="1 2">
    <name type="scientific">Cristinia sonorae</name>
    <dbReference type="NCBI Taxonomy" id="1940300"/>
    <lineage>
        <taxon>Eukaryota</taxon>
        <taxon>Fungi</taxon>
        <taxon>Dikarya</taxon>
        <taxon>Basidiomycota</taxon>
        <taxon>Agaricomycotina</taxon>
        <taxon>Agaricomycetes</taxon>
        <taxon>Agaricomycetidae</taxon>
        <taxon>Agaricales</taxon>
        <taxon>Pleurotineae</taxon>
        <taxon>Stephanosporaceae</taxon>
        <taxon>Cristinia</taxon>
    </lineage>
</organism>
<dbReference type="AlphaFoldDB" id="A0A8K0UCN8"/>
<evidence type="ECO:0000313" key="2">
    <source>
        <dbReference type="Proteomes" id="UP000813824"/>
    </source>
</evidence>
<gene>
    <name evidence="1" type="ORF">BXZ70DRAFT_1013369</name>
</gene>
<accession>A0A8K0UCN8</accession>
<dbReference type="EMBL" id="JAEVFJ010000090">
    <property type="protein sequence ID" value="KAH8069590.1"/>
    <property type="molecule type" value="Genomic_DNA"/>
</dbReference>
<dbReference type="Proteomes" id="UP000813824">
    <property type="component" value="Unassembled WGS sequence"/>
</dbReference>
<proteinExistence type="predicted"/>
<evidence type="ECO:0000313" key="1">
    <source>
        <dbReference type="EMBL" id="KAH8069590.1"/>
    </source>
</evidence>
<keyword evidence="2" id="KW-1185">Reference proteome</keyword>
<protein>
    <submittedName>
        <fullName evidence="1">Uncharacterized protein</fullName>
    </submittedName>
</protein>
<sequence length="205" mass="22753">MDGLGNEERDPEDFHDLLTLNAPPSVAAEHMFAVCRSWRSSVTMSATNMRLSSGNCNSQRCRCYRATPCCLGNLDYPDTFLPEEIHRAAKSTCAWLAQRAQGDPLVGVDACRFLLAVGLLLRDMKVVAMTAEERATQMPGILVPQYVVESAFPLALMRQVIHKALLQVRLLATPHSNPHVLEDDAGLSVHFVKQMPIGVVLFMRY</sequence>
<reference evidence="1" key="1">
    <citation type="journal article" date="2021" name="New Phytol.">
        <title>Evolutionary innovations through gain and loss of genes in the ectomycorrhizal Boletales.</title>
        <authorList>
            <person name="Wu G."/>
            <person name="Miyauchi S."/>
            <person name="Morin E."/>
            <person name="Kuo A."/>
            <person name="Drula E."/>
            <person name="Varga T."/>
            <person name="Kohler A."/>
            <person name="Feng B."/>
            <person name="Cao Y."/>
            <person name="Lipzen A."/>
            <person name="Daum C."/>
            <person name="Hundley H."/>
            <person name="Pangilinan J."/>
            <person name="Johnson J."/>
            <person name="Barry K."/>
            <person name="LaButti K."/>
            <person name="Ng V."/>
            <person name="Ahrendt S."/>
            <person name="Min B."/>
            <person name="Choi I.G."/>
            <person name="Park H."/>
            <person name="Plett J.M."/>
            <person name="Magnuson J."/>
            <person name="Spatafora J.W."/>
            <person name="Nagy L.G."/>
            <person name="Henrissat B."/>
            <person name="Grigoriev I.V."/>
            <person name="Yang Z.L."/>
            <person name="Xu J."/>
            <person name="Martin F.M."/>
        </authorList>
    </citation>
    <scope>NUCLEOTIDE SEQUENCE</scope>
    <source>
        <strain evidence="1">KKN 215</strain>
    </source>
</reference>
<name>A0A8K0UCN8_9AGAR</name>
<comment type="caution">
    <text evidence="1">The sequence shown here is derived from an EMBL/GenBank/DDBJ whole genome shotgun (WGS) entry which is preliminary data.</text>
</comment>